<keyword evidence="2 6" id="KW-0812">Transmembrane</keyword>
<protein>
    <recommendedName>
        <fullName evidence="7">Amino acid transporter transmembrane domain-containing protein</fullName>
    </recommendedName>
</protein>
<evidence type="ECO:0000256" key="6">
    <source>
        <dbReference type="SAM" id="Phobius"/>
    </source>
</evidence>
<evidence type="ECO:0000256" key="3">
    <source>
        <dbReference type="ARBA" id="ARBA00022989"/>
    </source>
</evidence>
<evidence type="ECO:0000313" key="9">
    <source>
        <dbReference type="Proteomes" id="UP001189429"/>
    </source>
</evidence>
<sequence>MASRRHSLEVDAPPSFEVDSTGSRPSLTAQGRQLGAGSRPSAVARSVTCQLNLDQDPLVGSMHGPREQITQVGAMLTLIAAIIGAGIMALPQLPVQSGLLPSSALCVATALYTLETGLVFTDAMVRHNELAEGDSSRAKILTFEDFGREGAGEAGAQLVRASVVARVAGLCSGYAILLGQQLKGMSDLILLLPDASYRTCVLMVGPILWLLSMMRDTVAIAKLMPLATAAGVASCVLIVVKGIVDAQVWKGWDEPVHIIGPPPHMSFMAPFSALATLNGAFGFIPNVPTITADMADVREFNGSLYGTMAIITVLYWGVVVAGHYGYGDFVEESIVDSMMYHPGNYEESRLPLEAWTGGKTVMVPRIMCIAVAVNILLSYPLNMMCVFVSVESTSCGQSYCRAGTAGNYIMRSVLVGVTVSVALMTEKFGELYAVIMAVLGPLQGVFFVFFFAYRIRRKCGAPDYSSCRKTAHCVFTLLGIGITVFGLYDSLNALLS</sequence>
<dbReference type="InterPro" id="IPR013057">
    <property type="entry name" value="AA_transpt_TM"/>
</dbReference>
<feature type="transmembrane region" description="Helical" evidence="6">
    <location>
        <begin position="408"/>
        <end position="425"/>
    </location>
</feature>
<feature type="transmembrane region" description="Helical" evidence="6">
    <location>
        <begin position="304"/>
        <end position="326"/>
    </location>
</feature>
<dbReference type="Pfam" id="PF01490">
    <property type="entry name" value="Aa_trans"/>
    <property type="match status" value="1"/>
</dbReference>
<keyword evidence="4 6" id="KW-0472">Membrane</keyword>
<organism evidence="8 9">
    <name type="scientific">Prorocentrum cordatum</name>
    <dbReference type="NCBI Taxonomy" id="2364126"/>
    <lineage>
        <taxon>Eukaryota</taxon>
        <taxon>Sar</taxon>
        <taxon>Alveolata</taxon>
        <taxon>Dinophyceae</taxon>
        <taxon>Prorocentrales</taxon>
        <taxon>Prorocentraceae</taxon>
        <taxon>Prorocentrum</taxon>
    </lineage>
</organism>
<dbReference type="Proteomes" id="UP001189429">
    <property type="component" value="Unassembled WGS sequence"/>
</dbReference>
<feature type="transmembrane region" description="Helical" evidence="6">
    <location>
        <begin position="223"/>
        <end position="244"/>
    </location>
</feature>
<feature type="transmembrane region" description="Helical" evidence="6">
    <location>
        <begin position="99"/>
        <end position="120"/>
    </location>
</feature>
<comment type="subcellular location">
    <subcellularLocation>
        <location evidence="1">Membrane</location>
        <topology evidence="1">Multi-pass membrane protein</topology>
    </subcellularLocation>
</comment>
<keyword evidence="3 6" id="KW-1133">Transmembrane helix</keyword>
<comment type="caution">
    <text evidence="8">The sequence shown here is derived from an EMBL/GenBank/DDBJ whole genome shotgun (WGS) entry which is preliminary data.</text>
</comment>
<feature type="transmembrane region" description="Helical" evidence="6">
    <location>
        <begin position="264"/>
        <end position="284"/>
    </location>
</feature>
<evidence type="ECO:0000256" key="5">
    <source>
        <dbReference type="SAM" id="MobiDB-lite"/>
    </source>
</evidence>
<dbReference type="PANTHER" id="PTHR22950">
    <property type="entry name" value="AMINO ACID TRANSPORTER"/>
    <property type="match status" value="1"/>
</dbReference>
<dbReference type="EMBL" id="CAUYUJ010006670">
    <property type="protein sequence ID" value="CAK0818238.1"/>
    <property type="molecule type" value="Genomic_DNA"/>
</dbReference>
<name>A0ABN9RGP6_9DINO</name>
<feature type="transmembrane region" description="Helical" evidence="6">
    <location>
        <begin position="72"/>
        <end position="93"/>
    </location>
</feature>
<reference evidence="8" key="1">
    <citation type="submission" date="2023-10" db="EMBL/GenBank/DDBJ databases">
        <authorList>
            <person name="Chen Y."/>
            <person name="Shah S."/>
            <person name="Dougan E. K."/>
            <person name="Thang M."/>
            <person name="Chan C."/>
        </authorList>
    </citation>
    <scope>NUCLEOTIDE SEQUENCE [LARGE SCALE GENOMIC DNA]</scope>
</reference>
<feature type="transmembrane region" description="Helical" evidence="6">
    <location>
        <begin position="188"/>
        <end position="211"/>
    </location>
</feature>
<gene>
    <name evidence="8" type="ORF">PCOR1329_LOCUS20584</name>
</gene>
<proteinExistence type="predicted"/>
<feature type="transmembrane region" description="Helical" evidence="6">
    <location>
        <begin position="474"/>
        <end position="495"/>
    </location>
</feature>
<feature type="transmembrane region" description="Helical" evidence="6">
    <location>
        <begin position="431"/>
        <end position="453"/>
    </location>
</feature>
<feature type="transmembrane region" description="Helical" evidence="6">
    <location>
        <begin position="163"/>
        <end position="182"/>
    </location>
</feature>
<evidence type="ECO:0000256" key="4">
    <source>
        <dbReference type="ARBA" id="ARBA00023136"/>
    </source>
</evidence>
<evidence type="ECO:0000313" key="8">
    <source>
        <dbReference type="EMBL" id="CAK0818238.1"/>
    </source>
</evidence>
<feature type="transmembrane region" description="Helical" evidence="6">
    <location>
        <begin position="362"/>
        <end position="388"/>
    </location>
</feature>
<accession>A0ABN9RGP6</accession>
<feature type="domain" description="Amino acid transporter transmembrane" evidence="7">
    <location>
        <begin position="69"/>
        <end position="488"/>
    </location>
</feature>
<evidence type="ECO:0000259" key="7">
    <source>
        <dbReference type="Pfam" id="PF01490"/>
    </source>
</evidence>
<evidence type="ECO:0000256" key="2">
    <source>
        <dbReference type="ARBA" id="ARBA00022692"/>
    </source>
</evidence>
<dbReference type="PANTHER" id="PTHR22950:SF349">
    <property type="entry name" value="AMINO ACID TRANSPORTER TRANSMEMBRANE DOMAIN-CONTAINING PROTEIN"/>
    <property type="match status" value="1"/>
</dbReference>
<keyword evidence="9" id="KW-1185">Reference proteome</keyword>
<feature type="compositionally biased region" description="Polar residues" evidence="5">
    <location>
        <begin position="18"/>
        <end position="31"/>
    </location>
</feature>
<feature type="region of interest" description="Disordered" evidence="5">
    <location>
        <begin position="1"/>
        <end position="35"/>
    </location>
</feature>
<evidence type="ECO:0000256" key="1">
    <source>
        <dbReference type="ARBA" id="ARBA00004141"/>
    </source>
</evidence>